<dbReference type="EMBL" id="CP043311">
    <property type="protein sequence ID" value="QEY62599.1"/>
    <property type="molecule type" value="Genomic_DNA"/>
</dbReference>
<feature type="compositionally biased region" description="Basic and acidic residues" evidence="1">
    <location>
        <begin position="1"/>
        <end position="11"/>
    </location>
</feature>
<keyword evidence="3" id="KW-1185">Reference proteome</keyword>
<organism evidence="2 3">
    <name type="scientific">Metapseudomonas lalkuanensis</name>
    <dbReference type="NCBI Taxonomy" id="2604832"/>
    <lineage>
        <taxon>Bacteria</taxon>
        <taxon>Pseudomonadati</taxon>
        <taxon>Pseudomonadota</taxon>
        <taxon>Gammaproteobacteria</taxon>
        <taxon>Pseudomonadales</taxon>
        <taxon>Pseudomonadaceae</taxon>
        <taxon>Metapseudomonas</taxon>
    </lineage>
</organism>
<evidence type="ECO:0000256" key="1">
    <source>
        <dbReference type="SAM" id="MobiDB-lite"/>
    </source>
</evidence>
<feature type="compositionally biased region" description="Polar residues" evidence="1">
    <location>
        <begin position="12"/>
        <end position="26"/>
    </location>
</feature>
<dbReference type="RefSeq" id="WP_151133254.1">
    <property type="nucleotide sequence ID" value="NZ_CP043311.1"/>
</dbReference>
<proteinExistence type="predicted"/>
<protein>
    <submittedName>
        <fullName evidence="2">Uncharacterized protein</fullName>
    </submittedName>
</protein>
<dbReference type="AlphaFoldDB" id="A0A5J6QPR2"/>
<gene>
    <name evidence="2" type="ORF">FXN65_11115</name>
</gene>
<name>A0A5J6QPR2_9GAMM</name>
<dbReference type="KEGG" id="plal:FXN65_11115"/>
<sequence length="98" mass="11040">MTDEADSHTADTSDSTAQKPDSLTRSQRTRALYHFLSKVDTIIKKRCALLLERQTRDKAVSGAPQRQETQEPPSFDHSVTPRCDDELTGRDPAETPKR</sequence>
<reference evidence="2 3" key="1">
    <citation type="submission" date="2019-08" db="EMBL/GenBank/DDBJ databases">
        <title>Whole-genome Sequencing of e-waste polymer degrading bacterium Pseudomonas sp. strain PE08.</title>
        <authorList>
            <person name="Kirdat K."/>
            <person name="Debbarma P."/>
            <person name="Narawade N."/>
            <person name="Suyal D."/>
            <person name="Thorat V."/>
            <person name="Shouche Y."/>
            <person name="Goel R."/>
            <person name="Yadav A."/>
        </authorList>
    </citation>
    <scope>NUCLEOTIDE SEQUENCE [LARGE SCALE GENOMIC DNA]</scope>
    <source>
        <strain evidence="2 3">PE08</strain>
    </source>
</reference>
<evidence type="ECO:0000313" key="2">
    <source>
        <dbReference type="EMBL" id="QEY62599.1"/>
    </source>
</evidence>
<dbReference type="Proteomes" id="UP000327179">
    <property type="component" value="Chromosome"/>
</dbReference>
<accession>A0A5J6QPR2</accession>
<feature type="region of interest" description="Disordered" evidence="1">
    <location>
        <begin position="55"/>
        <end position="98"/>
    </location>
</feature>
<evidence type="ECO:0000313" key="3">
    <source>
        <dbReference type="Proteomes" id="UP000327179"/>
    </source>
</evidence>
<feature type="region of interest" description="Disordered" evidence="1">
    <location>
        <begin position="1"/>
        <end position="27"/>
    </location>
</feature>
<feature type="compositionally biased region" description="Basic and acidic residues" evidence="1">
    <location>
        <begin position="82"/>
        <end position="98"/>
    </location>
</feature>